<reference evidence="1" key="1">
    <citation type="submission" date="2019-01" db="EMBL/GenBank/DDBJ databases">
        <authorList>
            <consortium name="Pathogen Informatics"/>
        </authorList>
    </citation>
    <scope>NUCLEOTIDE SEQUENCE [LARGE SCALE GENOMIC DNA]</scope>
    <source>
        <strain evidence="1">NCTC10113</strain>
    </source>
</reference>
<dbReference type="InterPro" id="IPR027417">
    <property type="entry name" value="P-loop_NTPase"/>
</dbReference>
<keyword evidence="1" id="KW-0614">Plasmid</keyword>
<name>A0A448ZZA3_METSV</name>
<dbReference type="RefSeq" id="WP_024543823.1">
    <property type="nucleotide sequence ID" value="NZ_LR214938.2"/>
</dbReference>
<gene>
    <name evidence="1" type="ORF">NCTC10113_01477</name>
</gene>
<dbReference type="AlphaFoldDB" id="A0A448ZZA3"/>
<organism evidence="1">
    <name type="scientific">Metamycoplasma salivarium</name>
    <name type="common">Mycoplasma salivarium</name>
    <dbReference type="NCBI Taxonomy" id="2124"/>
    <lineage>
        <taxon>Bacteria</taxon>
        <taxon>Bacillati</taxon>
        <taxon>Mycoplasmatota</taxon>
        <taxon>Mycoplasmoidales</taxon>
        <taxon>Metamycoplasmataceae</taxon>
        <taxon>Metamycoplasma</taxon>
    </lineage>
</organism>
<geneLocation type="plasmid" evidence="1">
    <name>2</name>
</geneLocation>
<dbReference type="EMBL" id="LR214939">
    <property type="protein sequence ID" value="VEU56567.1"/>
    <property type="molecule type" value="Genomic_DNA"/>
</dbReference>
<dbReference type="Gene3D" id="3.40.50.300">
    <property type="entry name" value="P-loop containing nucleotide triphosphate hydrolases"/>
    <property type="match status" value="1"/>
</dbReference>
<evidence type="ECO:0000313" key="1">
    <source>
        <dbReference type="EMBL" id="VEU56567.1"/>
    </source>
</evidence>
<sequence>MSEDFKKMDDGFIKNVGKKPRFDFEEEKQKILSHPKIKEIILNLKLDSSQISKGMHFLQKYYNYIVEKNVEPSWKLTLNDANLIDIDLSNEENFKKQKMFSNFWLTNITPLDADLEQYFFSNKPKPRKILQDATIAMAAFPNAISDTIAIITNLKTNKGLFLVDENFVNARKIFKYLLTLFGTKKNKSVAFIETNNLYTFYYNNSKDVDLINSINDYLMNVDYLFLDKFGIGTKPEWFLNHILTILIYREDKQKPVFMASPVDITNKNVSLMFNINTQTKNEGLEKLEKLLKNTINRTMIKFIAKSK</sequence>
<protein>
    <submittedName>
        <fullName evidence="1">Uncharacterized protein</fullName>
    </submittedName>
</protein>
<proteinExistence type="predicted"/>
<accession>A0A448ZZA3</accession>